<comment type="caution">
    <text evidence="2">The sequence shown here is derived from an EMBL/GenBank/DDBJ whole genome shotgun (WGS) entry which is preliminary data.</text>
</comment>
<gene>
    <name evidence="2" type="ORF">FOT63_15365</name>
</gene>
<dbReference type="Pfam" id="PF11086">
    <property type="entry name" value="DUF2878"/>
    <property type="match status" value="1"/>
</dbReference>
<feature type="transmembrane region" description="Helical" evidence="1">
    <location>
        <begin position="7"/>
        <end position="23"/>
    </location>
</feature>
<dbReference type="InterPro" id="IPR021306">
    <property type="entry name" value="DUF2878"/>
</dbReference>
<keyword evidence="1" id="KW-0472">Membrane</keyword>
<sequence>MSRHLKAFILAVGFDLYWLMVVLFRERGVVLWLALAMLACFLLPPTQRVHALALAAAGSGLDALWALAGLVDFHGEALLPLWMVALWLMFAALWTHLVCSTALPGWQLALMATGGGPAAYLLGERLGAIAFLKPTAVVVGLLAAGWLALILFFHILMRPRQ</sequence>
<evidence type="ECO:0000313" key="3">
    <source>
        <dbReference type="Proteomes" id="UP000321307"/>
    </source>
</evidence>
<evidence type="ECO:0000313" key="2">
    <source>
        <dbReference type="EMBL" id="TXE28456.1"/>
    </source>
</evidence>
<reference evidence="2 3" key="1">
    <citation type="submission" date="2019-07" db="EMBL/GenBank/DDBJ databases">
        <title>Serratia strains were isolated from fresh produce.</title>
        <authorList>
            <person name="Cho G.-S."/>
            <person name="Stein M."/>
            <person name="Lee W."/>
            <person name="Suh S.H."/>
            <person name="Franz C.M.A.P."/>
        </authorList>
    </citation>
    <scope>NUCLEOTIDE SEQUENCE [LARGE SCALE GENOMIC DNA]</scope>
    <source>
        <strain evidence="2 3">S17</strain>
    </source>
</reference>
<feature type="transmembrane region" description="Helical" evidence="1">
    <location>
        <begin position="77"/>
        <end position="99"/>
    </location>
</feature>
<name>A0A9X9C118_9GAMM</name>
<dbReference type="RefSeq" id="WP_072628485.1">
    <property type="nucleotide sequence ID" value="NZ_JAQSPV010000001.1"/>
</dbReference>
<feature type="transmembrane region" description="Helical" evidence="1">
    <location>
        <begin position="135"/>
        <end position="156"/>
    </location>
</feature>
<feature type="transmembrane region" description="Helical" evidence="1">
    <location>
        <begin position="51"/>
        <end position="71"/>
    </location>
</feature>
<accession>A0A9X9C118</accession>
<evidence type="ECO:0000256" key="1">
    <source>
        <dbReference type="SAM" id="Phobius"/>
    </source>
</evidence>
<keyword evidence="1" id="KW-0812">Transmembrane</keyword>
<dbReference type="AlphaFoldDB" id="A0A9X9C118"/>
<dbReference type="EMBL" id="VOUP01000008">
    <property type="protein sequence ID" value="TXE28456.1"/>
    <property type="molecule type" value="Genomic_DNA"/>
</dbReference>
<organism evidence="2 3">
    <name type="scientific">Serratia ureilytica</name>
    <dbReference type="NCBI Taxonomy" id="300181"/>
    <lineage>
        <taxon>Bacteria</taxon>
        <taxon>Pseudomonadati</taxon>
        <taxon>Pseudomonadota</taxon>
        <taxon>Gammaproteobacteria</taxon>
        <taxon>Enterobacterales</taxon>
        <taxon>Yersiniaceae</taxon>
        <taxon>Serratia</taxon>
    </lineage>
</organism>
<protein>
    <submittedName>
        <fullName evidence="2">DUF2878 domain-containing protein</fullName>
    </submittedName>
</protein>
<proteinExistence type="predicted"/>
<feature type="transmembrane region" description="Helical" evidence="1">
    <location>
        <begin position="29"/>
        <end position="44"/>
    </location>
</feature>
<dbReference type="Proteomes" id="UP000321307">
    <property type="component" value="Unassembled WGS sequence"/>
</dbReference>
<keyword evidence="1" id="KW-1133">Transmembrane helix</keyword>